<gene>
    <name evidence="1" type="ORF">SAMN04488567_2688</name>
</gene>
<evidence type="ECO:0000313" key="1">
    <source>
        <dbReference type="EMBL" id="SDE82370.1"/>
    </source>
</evidence>
<dbReference type="Proteomes" id="UP000198922">
    <property type="component" value="Unassembled WGS sequence"/>
</dbReference>
<sequence length="278" mass="29819">MAPRDLPGLLAAMAPLRGAFSAVVTTSAPGPGHVDLTDMPEPVLRRLMALMRAGAPGGDDRLASAYLLGKLSWAVCEPLCGLALRGAWLVEAAPGAVRVAPRVVQREKDGVAGVSGTFDLCLDPLALRLAPYGPERPAEFAKALETLFTDPVERLFRLSGLSRAALWRMVGDSLAATFLAQARAMGDAEAGIAQARAILRDRGSKLFSKQTDFEWIALPEAPEIGDWLRLRGGCCRHYTLPDEAAQYCTSCVLRDAASRRDRFRAHLRQTRLAGAASA</sequence>
<evidence type="ECO:0000313" key="2">
    <source>
        <dbReference type="Proteomes" id="UP000198922"/>
    </source>
</evidence>
<organism evidence="1 2">
    <name type="scientific">Limimaricola pyoseonensis</name>
    <dbReference type="NCBI Taxonomy" id="521013"/>
    <lineage>
        <taxon>Bacteria</taxon>
        <taxon>Pseudomonadati</taxon>
        <taxon>Pseudomonadota</taxon>
        <taxon>Alphaproteobacteria</taxon>
        <taxon>Rhodobacterales</taxon>
        <taxon>Paracoccaceae</taxon>
        <taxon>Limimaricola</taxon>
    </lineage>
</organism>
<dbReference type="STRING" id="521013.SAMN04488567_2688"/>
<dbReference type="AlphaFoldDB" id="A0A1G7G2S0"/>
<proteinExistence type="predicted"/>
<keyword evidence="2" id="KW-1185">Reference proteome</keyword>
<reference evidence="2" key="1">
    <citation type="submission" date="2016-10" db="EMBL/GenBank/DDBJ databases">
        <authorList>
            <person name="Varghese N."/>
            <person name="Submissions S."/>
        </authorList>
    </citation>
    <scope>NUCLEOTIDE SEQUENCE [LARGE SCALE GENOMIC DNA]</scope>
    <source>
        <strain evidence="2">DSM 21424</strain>
    </source>
</reference>
<dbReference type="EMBL" id="FNAT01000004">
    <property type="protein sequence ID" value="SDE82370.1"/>
    <property type="molecule type" value="Genomic_DNA"/>
</dbReference>
<protein>
    <recommendedName>
        <fullName evidence="3">Ferric iron reductase protein FhuF, involved in iron transport</fullName>
    </recommendedName>
</protein>
<accession>A0A1G7G2S0</accession>
<evidence type="ECO:0008006" key="3">
    <source>
        <dbReference type="Google" id="ProtNLM"/>
    </source>
</evidence>
<name>A0A1G7G2S0_9RHOB</name>